<accession>A0AA35YKI8</accession>
<name>A0AA35YKI8_LACSI</name>
<keyword evidence="2" id="KW-1185">Reference proteome</keyword>
<dbReference type="AlphaFoldDB" id="A0AA35YKI8"/>
<dbReference type="Proteomes" id="UP001177003">
    <property type="component" value="Chromosome 3"/>
</dbReference>
<organism evidence="1 2">
    <name type="scientific">Lactuca saligna</name>
    <name type="common">Willowleaf lettuce</name>
    <dbReference type="NCBI Taxonomy" id="75948"/>
    <lineage>
        <taxon>Eukaryota</taxon>
        <taxon>Viridiplantae</taxon>
        <taxon>Streptophyta</taxon>
        <taxon>Embryophyta</taxon>
        <taxon>Tracheophyta</taxon>
        <taxon>Spermatophyta</taxon>
        <taxon>Magnoliopsida</taxon>
        <taxon>eudicotyledons</taxon>
        <taxon>Gunneridae</taxon>
        <taxon>Pentapetalae</taxon>
        <taxon>asterids</taxon>
        <taxon>campanulids</taxon>
        <taxon>Asterales</taxon>
        <taxon>Asteraceae</taxon>
        <taxon>Cichorioideae</taxon>
        <taxon>Cichorieae</taxon>
        <taxon>Lactucinae</taxon>
        <taxon>Lactuca</taxon>
    </lineage>
</organism>
<proteinExistence type="predicted"/>
<reference evidence="1" key="1">
    <citation type="submission" date="2023-04" db="EMBL/GenBank/DDBJ databases">
        <authorList>
            <person name="Vijverberg K."/>
            <person name="Xiong W."/>
            <person name="Schranz E."/>
        </authorList>
    </citation>
    <scope>NUCLEOTIDE SEQUENCE</scope>
</reference>
<evidence type="ECO:0000313" key="1">
    <source>
        <dbReference type="EMBL" id="CAI9275670.1"/>
    </source>
</evidence>
<protein>
    <submittedName>
        <fullName evidence="1">Uncharacterized protein</fullName>
    </submittedName>
</protein>
<dbReference type="EMBL" id="OX465079">
    <property type="protein sequence ID" value="CAI9275670.1"/>
    <property type="molecule type" value="Genomic_DNA"/>
</dbReference>
<evidence type="ECO:0000313" key="2">
    <source>
        <dbReference type="Proteomes" id="UP001177003"/>
    </source>
</evidence>
<gene>
    <name evidence="1" type="ORF">LSALG_LOCUS15691</name>
</gene>
<sequence length="225" mass="26035">MSSGSGYLLLEPEPPRNCRFWNQNCLRRFRFRFLKSRNRLKRFRFQFLFLRNRCPLDTRRFRFQYRGTDCKRNSFLGYMIFILKKPPSSILVNLLSPLSSLCSIQDSIGNSRSDSQGHFPRLPQFEFVSCNPPSICSPCSIDSMVFLDSCSCRRSPQLQVFIFKSSSKGLIEGSSVITQKTADAGEGGEGETSILHRRSPTKSRFVIHLFGYQVYLKWITSSYMN</sequence>